<sequence>MVVALYPVETPYPTLPSTWTPPSSCLASTAYYMAIVSTEPGSYDKYAFWNMFGNPTPIDFGTPSGPPCLPTSFAARVPYLTDGPCPSGYSVACATKTSYNQDPASIVTCCPSGAFTFSCYDNDYGCGYSQPYTTGVTWTGWRTDLYLTPPMACTTPTSSISSTTSSSVMSTTATFPTFSPTALPSHTVVTPSPTSDTRHEPVSSSSAGINSSAKVGIGVGAAVGSLLLLNIALLLRRDWQKREVQKTSAVPESAGVAIYSEEQPAYKPPADPAELFAESPHVRGPHPVELPER</sequence>
<dbReference type="EMBL" id="JAPUUL010003654">
    <property type="protein sequence ID" value="KAJ8122082.1"/>
    <property type="molecule type" value="Genomic_DNA"/>
</dbReference>
<reference evidence="1" key="1">
    <citation type="submission" date="2022-12" db="EMBL/GenBank/DDBJ databases">
        <title>Genome Sequence of Lasiodiplodia mahajangana.</title>
        <authorList>
            <person name="Buettner E."/>
        </authorList>
    </citation>
    <scope>NUCLEOTIDE SEQUENCE</scope>
    <source>
        <strain evidence="1">VT137</strain>
    </source>
</reference>
<name>A0ACC2J428_9PEZI</name>
<accession>A0ACC2J428</accession>
<organism evidence="1 2">
    <name type="scientific">Lasiodiplodia mahajangana</name>
    <dbReference type="NCBI Taxonomy" id="1108764"/>
    <lineage>
        <taxon>Eukaryota</taxon>
        <taxon>Fungi</taxon>
        <taxon>Dikarya</taxon>
        <taxon>Ascomycota</taxon>
        <taxon>Pezizomycotina</taxon>
        <taxon>Dothideomycetes</taxon>
        <taxon>Dothideomycetes incertae sedis</taxon>
        <taxon>Botryosphaeriales</taxon>
        <taxon>Botryosphaeriaceae</taxon>
        <taxon>Lasiodiplodia</taxon>
    </lineage>
</organism>
<evidence type="ECO:0000313" key="2">
    <source>
        <dbReference type="Proteomes" id="UP001153332"/>
    </source>
</evidence>
<gene>
    <name evidence="1" type="ORF">O1611_g9933</name>
</gene>
<proteinExistence type="predicted"/>
<comment type="caution">
    <text evidence="1">The sequence shown here is derived from an EMBL/GenBank/DDBJ whole genome shotgun (WGS) entry which is preliminary data.</text>
</comment>
<dbReference type="Proteomes" id="UP001153332">
    <property type="component" value="Unassembled WGS sequence"/>
</dbReference>
<evidence type="ECO:0000313" key="1">
    <source>
        <dbReference type="EMBL" id="KAJ8122082.1"/>
    </source>
</evidence>
<keyword evidence="2" id="KW-1185">Reference proteome</keyword>
<protein>
    <submittedName>
        <fullName evidence="1">Uncharacterized protein</fullName>
    </submittedName>
</protein>